<keyword evidence="1" id="KW-0472">Membrane</keyword>
<dbReference type="EMBL" id="FODD01000031">
    <property type="protein sequence ID" value="SEO57112.1"/>
    <property type="molecule type" value="Genomic_DNA"/>
</dbReference>
<evidence type="ECO:0000313" key="3">
    <source>
        <dbReference type="Proteomes" id="UP000181951"/>
    </source>
</evidence>
<keyword evidence="1" id="KW-0812">Transmembrane</keyword>
<organism evidence="2 3">
    <name type="scientific">Actinacidiphila rubida</name>
    <dbReference type="NCBI Taxonomy" id="310780"/>
    <lineage>
        <taxon>Bacteria</taxon>
        <taxon>Bacillati</taxon>
        <taxon>Actinomycetota</taxon>
        <taxon>Actinomycetes</taxon>
        <taxon>Kitasatosporales</taxon>
        <taxon>Streptomycetaceae</taxon>
        <taxon>Actinacidiphila</taxon>
    </lineage>
</organism>
<feature type="transmembrane region" description="Helical" evidence="1">
    <location>
        <begin position="63"/>
        <end position="85"/>
    </location>
</feature>
<keyword evidence="1" id="KW-1133">Transmembrane helix</keyword>
<feature type="transmembrane region" description="Helical" evidence="1">
    <location>
        <begin position="6"/>
        <end position="24"/>
    </location>
</feature>
<dbReference type="Proteomes" id="UP000181951">
    <property type="component" value="Unassembled WGS sequence"/>
</dbReference>
<gene>
    <name evidence="2" type="ORF">SAMN05216267_103128</name>
</gene>
<accession>A0A1H8QSC8</accession>
<evidence type="ECO:0000256" key="1">
    <source>
        <dbReference type="SAM" id="Phobius"/>
    </source>
</evidence>
<proteinExistence type="predicted"/>
<feature type="transmembrane region" description="Helical" evidence="1">
    <location>
        <begin position="33"/>
        <end position="51"/>
    </location>
</feature>
<keyword evidence="3" id="KW-1185">Reference proteome</keyword>
<name>A0A1H8QSC8_9ACTN</name>
<dbReference type="RefSeq" id="WP_075017737.1">
    <property type="nucleotide sequence ID" value="NZ_FODD01000031.1"/>
</dbReference>
<dbReference type="AlphaFoldDB" id="A0A1H8QSC8"/>
<sequence length="96" mass="9673">MTAWIIVGSAVCVIVLGVLVLNGWRSAQYRHPLVAGWGGVAVGCGLALDGLPKLLGWSAHTGLAMATAGGILVVCGAAAQAVGGLTRKNVRPKRDG</sequence>
<protein>
    <submittedName>
        <fullName evidence="2">Uncharacterized protein</fullName>
    </submittedName>
</protein>
<reference evidence="2 3" key="1">
    <citation type="submission" date="2016-10" db="EMBL/GenBank/DDBJ databases">
        <authorList>
            <person name="de Groot N.N."/>
        </authorList>
    </citation>
    <scope>NUCLEOTIDE SEQUENCE [LARGE SCALE GENOMIC DNA]</scope>
    <source>
        <strain evidence="2 3">CGMCC 4.2026</strain>
    </source>
</reference>
<evidence type="ECO:0000313" key="2">
    <source>
        <dbReference type="EMBL" id="SEO57112.1"/>
    </source>
</evidence>
<dbReference type="OrthoDB" id="470981at1883"/>